<dbReference type="OrthoDB" id="206689at2759"/>
<feature type="non-terminal residue" evidence="2">
    <location>
        <position position="1"/>
    </location>
</feature>
<dbReference type="Proteomes" id="UP000640999">
    <property type="component" value="Unassembled WGS sequence"/>
</dbReference>
<accession>A0A850VF54</accession>
<name>A0A850VF54_9CORV</name>
<sequence>LGEPPPAGVPPDPLVSLFLRREQRQQRRQLQSSLPQRLRRFLRRKFFLFRRRSVPTPPVPCPPRPCPRCHRCPCSALMTLIALRNLALGRPAPERLAQEVAFASWRGEEEEAQPESDGGAQRGPEL</sequence>
<organism evidence="2 3">
    <name type="scientific">Chloropsis hardwickii</name>
    <dbReference type="NCBI Taxonomy" id="667144"/>
    <lineage>
        <taxon>Eukaryota</taxon>
        <taxon>Metazoa</taxon>
        <taxon>Chordata</taxon>
        <taxon>Craniata</taxon>
        <taxon>Vertebrata</taxon>
        <taxon>Euteleostomi</taxon>
        <taxon>Archelosauria</taxon>
        <taxon>Archosauria</taxon>
        <taxon>Dinosauria</taxon>
        <taxon>Saurischia</taxon>
        <taxon>Theropoda</taxon>
        <taxon>Coelurosauria</taxon>
        <taxon>Aves</taxon>
        <taxon>Neognathae</taxon>
        <taxon>Neoaves</taxon>
        <taxon>Telluraves</taxon>
        <taxon>Australaves</taxon>
        <taxon>Passeriformes</taxon>
        <taxon>Corvoidea</taxon>
        <taxon>Irenidae</taxon>
        <taxon>Chloropsis</taxon>
    </lineage>
</organism>
<evidence type="ECO:0000313" key="3">
    <source>
        <dbReference type="Proteomes" id="UP000640999"/>
    </source>
</evidence>
<gene>
    <name evidence="2" type="primary">Ggcx</name>
    <name evidence="2" type="ORF">CHLHAR_R15172</name>
</gene>
<evidence type="ECO:0000256" key="1">
    <source>
        <dbReference type="SAM" id="MobiDB-lite"/>
    </source>
</evidence>
<feature type="region of interest" description="Disordered" evidence="1">
    <location>
        <begin position="106"/>
        <end position="126"/>
    </location>
</feature>
<evidence type="ECO:0000313" key="2">
    <source>
        <dbReference type="EMBL" id="NWH42153.1"/>
    </source>
</evidence>
<keyword evidence="3" id="KW-1185">Reference proteome</keyword>
<feature type="non-terminal residue" evidence="2">
    <location>
        <position position="126"/>
    </location>
</feature>
<protein>
    <submittedName>
        <fullName evidence="2">VKGC carboxylase</fullName>
    </submittedName>
</protein>
<reference evidence="2" key="1">
    <citation type="submission" date="2019-10" db="EMBL/GenBank/DDBJ databases">
        <title>Bird 10,000 Genomes (B10K) Project - Family phase.</title>
        <authorList>
            <person name="Zhang G."/>
        </authorList>
    </citation>
    <scope>NUCLEOTIDE SEQUENCE</scope>
    <source>
        <strain evidence="2">B10K-IZ-033-78</strain>
        <tissue evidence="2">Muscle</tissue>
    </source>
</reference>
<proteinExistence type="predicted"/>
<dbReference type="AlphaFoldDB" id="A0A850VF54"/>
<dbReference type="EMBL" id="WEIW01006183">
    <property type="protein sequence ID" value="NWH42153.1"/>
    <property type="molecule type" value="Genomic_DNA"/>
</dbReference>
<comment type="caution">
    <text evidence="2">The sequence shown here is derived from an EMBL/GenBank/DDBJ whole genome shotgun (WGS) entry which is preliminary data.</text>
</comment>